<name>A0ABZ1I6J7_9PSEU</name>
<evidence type="ECO:0000313" key="4">
    <source>
        <dbReference type="Proteomes" id="UP001330812"/>
    </source>
</evidence>
<feature type="region of interest" description="Disordered" evidence="1">
    <location>
        <begin position="490"/>
        <end position="511"/>
    </location>
</feature>
<feature type="signal peptide" evidence="2">
    <location>
        <begin position="1"/>
        <end position="23"/>
    </location>
</feature>
<keyword evidence="4" id="KW-1185">Reference proteome</keyword>
<protein>
    <recommendedName>
        <fullName evidence="5">Peptidase</fullName>
    </recommendedName>
</protein>
<accession>A0ABZ1I6J7</accession>
<evidence type="ECO:0000256" key="2">
    <source>
        <dbReference type="SAM" id="SignalP"/>
    </source>
</evidence>
<proteinExistence type="predicted"/>
<feature type="chain" id="PRO_5047510854" description="Peptidase" evidence="2">
    <location>
        <begin position="24"/>
        <end position="713"/>
    </location>
</feature>
<dbReference type="Proteomes" id="UP001330812">
    <property type="component" value="Chromosome"/>
</dbReference>
<organism evidence="3 4">
    <name type="scientific">Amycolatopsis rhabdoformis</name>
    <dbReference type="NCBI Taxonomy" id="1448059"/>
    <lineage>
        <taxon>Bacteria</taxon>
        <taxon>Bacillati</taxon>
        <taxon>Actinomycetota</taxon>
        <taxon>Actinomycetes</taxon>
        <taxon>Pseudonocardiales</taxon>
        <taxon>Pseudonocardiaceae</taxon>
        <taxon>Amycolatopsis</taxon>
    </lineage>
</organism>
<gene>
    <name evidence="3" type="ORF">VSH64_44760</name>
</gene>
<sequence length="713" mass="75055">MRKPLTVLGVVALVATGAGVAAAAPQVSRPQAEPTSDRTALLITGDVVRVHELGGGRATYDVEPAAARGPARSLVHLGLGGRNYEIPATAVPYLGRGLDLGLFDVDRAASDHVTTPARTFDRAAARSFGAQLAQQYAHDRARGSFGGLFADVSGPSAEKQPRGVLNTLTLAADEVDGTPSDTGISLLTNLDDSTLVDENEALNFFYDGTAKYSVPAGNYSAISVFFTTAADGSVSGVREVVNPEFTVKADATVRMDARKATSKVTWVTPRPALLDDNGFFLRRAPKTGPAVTFDYDAGPGVPMWISPVAKAVRTGELQTYPYAHLISPPGTGLPYEYWLQKASSGTIPKQRYTPTEADFATVDASYYSELPSLGRHQRSGMFPFETVSSRPSVPIPLPRRQIEYVQAAPGLLWFGGSAKYFRADDELVTWYGDQRSTSESYRGGEHKTEGYNKFPLHPAGATAVGAAIPSSSFVVPGVVRDGDDVAIDLVPFTDNEPGHTGTGTYGEPGDLRDGHYRLTQDGAVVEEGPSGEDVQFTQPVGAAPSVLGLTVDATHSGPMFRLSTATHTEWSWRSQHVDGPVLPAPLICRISKGQAPDTACGVEPLLMPTYAVGGLGLDGATPHGPQTLDVTFARMQAAASSTVSSATVQFSTDGGSTWQDALVTPGGGGTFRAAYSVVPESPDGTDVALRVTAADAGGSTVDETLTAAYHVKF</sequence>
<dbReference type="RefSeq" id="WP_326568787.1">
    <property type="nucleotide sequence ID" value="NZ_CP142149.1"/>
</dbReference>
<evidence type="ECO:0000313" key="3">
    <source>
        <dbReference type="EMBL" id="WSE29829.1"/>
    </source>
</evidence>
<keyword evidence="2" id="KW-0732">Signal</keyword>
<dbReference type="EMBL" id="CP142149">
    <property type="protein sequence ID" value="WSE29829.1"/>
    <property type="molecule type" value="Genomic_DNA"/>
</dbReference>
<reference evidence="3 4" key="1">
    <citation type="journal article" date="2015" name="Int. J. Syst. Evol. Microbiol.">
        <title>Amycolatopsis rhabdoformis sp. nov., an actinomycete isolated from a tropical forest soil.</title>
        <authorList>
            <person name="Souza W.R."/>
            <person name="Silva R.E."/>
            <person name="Goodfellow M."/>
            <person name="Busarakam K."/>
            <person name="Figueiro F.S."/>
            <person name="Ferreira D."/>
            <person name="Rodrigues-Filho E."/>
            <person name="Moraes L.A.B."/>
            <person name="Zucchi T.D."/>
        </authorList>
    </citation>
    <scope>NUCLEOTIDE SEQUENCE [LARGE SCALE GENOMIC DNA]</scope>
    <source>
        <strain evidence="3 4">NCIMB 14900</strain>
    </source>
</reference>
<evidence type="ECO:0008006" key="5">
    <source>
        <dbReference type="Google" id="ProtNLM"/>
    </source>
</evidence>
<evidence type="ECO:0000256" key="1">
    <source>
        <dbReference type="SAM" id="MobiDB-lite"/>
    </source>
</evidence>